<protein>
    <submittedName>
        <fullName evidence="2">Uncharacterized protein</fullName>
    </submittedName>
</protein>
<sequence>MPIVFIQTSELSACALGCYGEQRTATPSFDALAAQSLVCNHFYATAWEIGQSSADQVIVINLGIPELDRESLQTAAESWLGEVADQCPGLEGSPPHPQPLSPEYRGEGSSEEQQFVEQLPVEFRHLIVAAARAIALDDALASTLDEIELDPDSDVVIVAGVSGDAGRVPDERPDWLAAVSEPVVHLPLLIHIVGQEQHVRIDELVGVDDLQRLIEMLKNEGPAAVEAWRDSLVHNELRLDSPLSKAVRTQKWLLVEKKNDPDEASAMREVRLFRKPEDVWEMLDVASQFPELIDHYLETGELPADVPFVQHASTEEP</sequence>
<evidence type="ECO:0000256" key="1">
    <source>
        <dbReference type="SAM" id="MobiDB-lite"/>
    </source>
</evidence>
<name>A0A1I3DN08_9PLAN</name>
<dbReference type="EMBL" id="FOQD01000003">
    <property type="protein sequence ID" value="SFH87938.1"/>
    <property type="molecule type" value="Genomic_DNA"/>
</dbReference>
<dbReference type="Proteomes" id="UP000199518">
    <property type="component" value="Unassembled WGS sequence"/>
</dbReference>
<proteinExistence type="predicted"/>
<feature type="region of interest" description="Disordered" evidence="1">
    <location>
        <begin position="85"/>
        <end position="112"/>
    </location>
</feature>
<evidence type="ECO:0000313" key="3">
    <source>
        <dbReference type="Proteomes" id="UP000199518"/>
    </source>
</evidence>
<gene>
    <name evidence="2" type="ORF">SAMN05421753_103324</name>
</gene>
<keyword evidence="3" id="KW-1185">Reference proteome</keyword>
<dbReference type="AlphaFoldDB" id="A0A1I3DN08"/>
<organism evidence="2 3">
    <name type="scientific">Planctomicrobium piriforme</name>
    <dbReference type="NCBI Taxonomy" id="1576369"/>
    <lineage>
        <taxon>Bacteria</taxon>
        <taxon>Pseudomonadati</taxon>
        <taxon>Planctomycetota</taxon>
        <taxon>Planctomycetia</taxon>
        <taxon>Planctomycetales</taxon>
        <taxon>Planctomycetaceae</taxon>
        <taxon>Planctomicrobium</taxon>
    </lineage>
</organism>
<dbReference type="RefSeq" id="WP_092048341.1">
    <property type="nucleotide sequence ID" value="NZ_FOQD01000003.1"/>
</dbReference>
<reference evidence="3" key="1">
    <citation type="submission" date="2016-10" db="EMBL/GenBank/DDBJ databases">
        <authorList>
            <person name="Varghese N."/>
            <person name="Submissions S."/>
        </authorList>
    </citation>
    <scope>NUCLEOTIDE SEQUENCE [LARGE SCALE GENOMIC DNA]</scope>
    <source>
        <strain evidence="3">DSM 26348</strain>
    </source>
</reference>
<dbReference type="InterPro" id="IPR017850">
    <property type="entry name" value="Alkaline_phosphatase_core_sf"/>
</dbReference>
<dbReference type="Gene3D" id="3.40.720.10">
    <property type="entry name" value="Alkaline Phosphatase, subunit A"/>
    <property type="match status" value="1"/>
</dbReference>
<evidence type="ECO:0000313" key="2">
    <source>
        <dbReference type="EMBL" id="SFH87938.1"/>
    </source>
</evidence>
<dbReference type="STRING" id="1576369.SAMN05421753_103324"/>
<accession>A0A1I3DN08</accession>
<dbReference type="OrthoDB" id="265007at2"/>
<dbReference type="SUPFAM" id="SSF53649">
    <property type="entry name" value="Alkaline phosphatase-like"/>
    <property type="match status" value="2"/>
</dbReference>